<evidence type="ECO:0000256" key="3">
    <source>
        <dbReference type="ARBA" id="ARBA00022552"/>
    </source>
</evidence>
<dbReference type="GO" id="GO:0005840">
    <property type="term" value="C:ribosome"/>
    <property type="evidence" value="ECO:0007669"/>
    <property type="project" value="InterPro"/>
</dbReference>
<dbReference type="InterPro" id="IPR011961">
    <property type="entry name" value="RimM"/>
</dbReference>
<protein>
    <recommendedName>
        <fullName evidence="5">Ribosome maturation factor RimM</fullName>
    </recommendedName>
</protein>
<feature type="domain" description="RimM N-terminal" evidence="6">
    <location>
        <begin position="7"/>
        <end position="90"/>
    </location>
</feature>
<dbReference type="eggNOG" id="COG0806">
    <property type="taxonomic scope" value="Bacteria"/>
</dbReference>
<accession>A0A098M4Y6</accession>
<organism evidence="8 9">
    <name type="scientific">Paenibacillus wynnii</name>
    <dbReference type="NCBI Taxonomy" id="268407"/>
    <lineage>
        <taxon>Bacteria</taxon>
        <taxon>Bacillati</taxon>
        <taxon>Bacillota</taxon>
        <taxon>Bacilli</taxon>
        <taxon>Bacillales</taxon>
        <taxon>Paenibacillaceae</taxon>
        <taxon>Paenibacillus</taxon>
    </lineage>
</organism>
<dbReference type="Gene3D" id="2.40.30.60">
    <property type="entry name" value="RimM"/>
    <property type="match status" value="1"/>
</dbReference>
<dbReference type="OrthoDB" id="9810331at2"/>
<dbReference type="AlphaFoldDB" id="A0A098M4Y6"/>
<evidence type="ECO:0000256" key="5">
    <source>
        <dbReference type="HAMAP-Rule" id="MF_00014"/>
    </source>
</evidence>
<dbReference type="HAMAP" id="MF_00014">
    <property type="entry name" value="Ribosome_mat_RimM"/>
    <property type="match status" value="1"/>
</dbReference>
<dbReference type="InterPro" id="IPR002676">
    <property type="entry name" value="RimM_N"/>
</dbReference>
<reference evidence="8 9" key="1">
    <citation type="submission" date="2014-08" db="EMBL/GenBank/DDBJ databases">
        <authorList>
            <person name="den Bakker H.C."/>
        </authorList>
    </citation>
    <scope>NUCLEOTIDE SEQUENCE [LARGE SCALE GENOMIC DNA]</scope>
    <source>
        <strain evidence="8 9">DSM 18334</strain>
    </source>
</reference>
<dbReference type="InterPro" id="IPR036976">
    <property type="entry name" value="RimM_N_sf"/>
</dbReference>
<dbReference type="GO" id="GO:0005737">
    <property type="term" value="C:cytoplasm"/>
    <property type="evidence" value="ECO:0007669"/>
    <property type="project" value="UniProtKB-SubCell"/>
</dbReference>
<proteinExistence type="inferred from homology"/>
<evidence type="ECO:0000256" key="1">
    <source>
        <dbReference type="ARBA" id="ARBA00022490"/>
    </source>
</evidence>
<gene>
    <name evidence="5" type="primary">rimM</name>
    <name evidence="8" type="ORF">PWYN_23860</name>
</gene>
<dbReference type="GO" id="GO:0043022">
    <property type="term" value="F:ribosome binding"/>
    <property type="evidence" value="ECO:0007669"/>
    <property type="project" value="InterPro"/>
</dbReference>
<evidence type="ECO:0000259" key="6">
    <source>
        <dbReference type="Pfam" id="PF01782"/>
    </source>
</evidence>
<dbReference type="NCBIfam" id="TIGR02273">
    <property type="entry name" value="16S_RimM"/>
    <property type="match status" value="1"/>
</dbReference>
<keyword evidence="2 5" id="KW-0690">Ribosome biogenesis</keyword>
<dbReference type="InterPro" id="IPR009000">
    <property type="entry name" value="Transl_B-barrel_sf"/>
</dbReference>
<dbReference type="InterPro" id="IPR027275">
    <property type="entry name" value="PRC-brl_dom"/>
</dbReference>
<dbReference type="PANTHER" id="PTHR33692">
    <property type="entry name" value="RIBOSOME MATURATION FACTOR RIMM"/>
    <property type="match status" value="1"/>
</dbReference>
<dbReference type="PANTHER" id="PTHR33692:SF1">
    <property type="entry name" value="RIBOSOME MATURATION FACTOR RIMM"/>
    <property type="match status" value="1"/>
</dbReference>
<comment type="similarity">
    <text evidence="5">Belongs to the RimM family.</text>
</comment>
<dbReference type="EMBL" id="JQCR01000003">
    <property type="protein sequence ID" value="KGE17619.1"/>
    <property type="molecule type" value="Genomic_DNA"/>
</dbReference>
<dbReference type="GO" id="GO:0006364">
    <property type="term" value="P:rRNA processing"/>
    <property type="evidence" value="ECO:0007669"/>
    <property type="project" value="UniProtKB-UniRule"/>
</dbReference>
<comment type="domain">
    <text evidence="5">The PRC barrel domain binds ribosomal protein uS19.</text>
</comment>
<keyword evidence="9" id="KW-1185">Reference proteome</keyword>
<comment type="subunit">
    <text evidence="5">Binds ribosomal protein uS19.</text>
</comment>
<dbReference type="SUPFAM" id="SSF50447">
    <property type="entry name" value="Translation proteins"/>
    <property type="match status" value="1"/>
</dbReference>
<sequence>MTEDLLTVGRLANTHGIRGEVKILSYSDFPDVRFAPGKKLLVVPENGSSFEVIVESAREHKGMFITKLKGYTDINQVEKYKGSLLKVPSSDLVELSDNEYYFHQIIGCAVYTDEPGAEPLGLITEILTPGANHVWVVKPSKGADILIPVIDEVVLDVDVQERRVTIHPMEGLLS</sequence>
<evidence type="ECO:0000256" key="2">
    <source>
        <dbReference type="ARBA" id="ARBA00022517"/>
    </source>
</evidence>
<comment type="subcellular location">
    <subcellularLocation>
        <location evidence="5">Cytoplasm</location>
    </subcellularLocation>
</comment>
<evidence type="ECO:0000259" key="7">
    <source>
        <dbReference type="Pfam" id="PF05239"/>
    </source>
</evidence>
<dbReference type="GO" id="GO:0042274">
    <property type="term" value="P:ribosomal small subunit biogenesis"/>
    <property type="evidence" value="ECO:0007669"/>
    <property type="project" value="UniProtKB-UniRule"/>
</dbReference>
<dbReference type="Pfam" id="PF01782">
    <property type="entry name" value="RimM"/>
    <property type="match status" value="1"/>
</dbReference>
<keyword evidence="1 5" id="KW-0963">Cytoplasm</keyword>
<keyword evidence="3 5" id="KW-0698">rRNA processing</keyword>
<evidence type="ECO:0000313" key="9">
    <source>
        <dbReference type="Proteomes" id="UP000029734"/>
    </source>
</evidence>
<comment type="caution">
    <text evidence="8">The sequence shown here is derived from an EMBL/GenBank/DDBJ whole genome shotgun (WGS) entry which is preliminary data.</text>
</comment>
<dbReference type="Pfam" id="PF05239">
    <property type="entry name" value="PRC"/>
    <property type="match status" value="1"/>
</dbReference>
<dbReference type="RefSeq" id="WP_036656705.1">
    <property type="nucleotide sequence ID" value="NZ_JQCR01000003.1"/>
</dbReference>
<comment type="function">
    <text evidence="5">An accessory protein needed during the final step in the assembly of 30S ribosomal subunit, possibly for assembly of the head region. Essential for efficient processing of 16S rRNA. May be needed both before and after RbfA during the maturation of 16S rRNA. It has affinity for free ribosomal 30S subunits but not for 70S ribosomes.</text>
</comment>
<dbReference type="SUPFAM" id="SSF50346">
    <property type="entry name" value="PRC-barrel domain"/>
    <property type="match status" value="1"/>
</dbReference>
<feature type="domain" description="PRC-barrel" evidence="7">
    <location>
        <begin position="98"/>
        <end position="173"/>
    </location>
</feature>
<dbReference type="Proteomes" id="UP000029734">
    <property type="component" value="Unassembled WGS sequence"/>
</dbReference>
<dbReference type="Gene3D" id="2.30.30.240">
    <property type="entry name" value="PRC-barrel domain"/>
    <property type="match status" value="1"/>
</dbReference>
<evidence type="ECO:0000256" key="4">
    <source>
        <dbReference type="ARBA" id="ARBA00023186"/>
    </source>
</evidence>
<dbReference type="STRING" id="268407.PWYN_23860"/>
<reference evidence="8 9" key="2">
    <citation type="submission" date="2014-10" db="EMBL/GenBank/DDBJ databases">
        <title>Comparative genomics of the Paenibacillus odorifer group.</title>
        <authorList>
            <person name="Tsai Y.-C."/>
            <person name="Martin N."/>
            <person name="Korlach J."/>
            <person name="Wiedmann M."/>
        </authorList>
    </citation>
    <scope>NUCLEOTIDE SEQUENCE [LARGE SCALE GENOMIC DNA]</scope>
    <source>
        <strain evidence="8 9">DSM 18334</strain>
    </source>
</reference>
<name>A0A098M4Y6_9BACL</name>
<dbReference type="InterPro" id="IPR011033">
    <property type="entry name" value="PRC_barrel-like_sf"/>
</dbReference>
<evidence type="ECO:0000313" key="8">
    <source>
        <dbReference type="EMBL" id="KGE17619.1"/>
    </source>
</evidence>
<keyword evidence="4 5" id="KW-0143">Chaperone</keyword>